<reference evidence="1" key="1">
    <citation type="submission" date="2024-02" db="EMBL/GenBank/DDBJ databases">
        <authorList>
            <consortium name="ELIXIR-Norway"/>
            <consortium name="Elixir Norway"/>
        </authorList>
    </citation>
    <scope>NUCLEOTIDE SEQUENCE</scope>
</reference>
<proteinExistence type="predicted"/>
<organism evidence="1 2">
    <name type="scientific">Sphagnum jensenii</name>
    <dbReference type="NCBI Taxonomy" id="128206"/>
    <lineage>
        <taxon>Eukaryota</taxon>
        <taxon>Viridiplantae</taxon>
        <taxon>Streptophyta</taxon>
        <taxon>Embryophyta</taxon>
        <taxon>Bryophyta</taxon>
        <taxon>Sphagnophytina</taxon>
        <taxon>Sphagnopsida</taxon>
        <taxon>Sphagnales</taxon>
        <taxon>Sphagnaceae</taxon>
        <taxon>Sphagnum</taxon>
    </lineage>
</organism>
<accession>A0ABP0XJD2</accession>
<protein>
    <submittedName>
        <fullName evidence="1">Uncharacterized protein</fullName>
    </submittedName>
</protein>
<gene>
    <name evidence="1" type="ORF">CSSPJE1EN1_LOCUS23170</name>
</gene>
<evidence type="ECO:0000313" key="1">
    <source>
        <dbReference type="EMBL" id="CAK9277692.1"/>
    </source>
</evidence>
<dbReference type="EMBL" id="OZ020103">
    <property type="protein sequence ID" value="CAK9277692.1"/>
    <property type="molecule type" value="Genomic_DNA"/>
</dbReference>
<evidence type="ECO:0000313" key="2">
    <source>
        <dbReference type="Proteomes" id="UP001497444"/>
    </source>
</evidence>
<sequence>MCGILDNDIELVRDAPNAKHRIRALILQQCDNTSVPTSHGVLSIRADRNDFFAPRWRHGVEQNLDELHGDGKENVNKLTDHVVVEAAEFGILGRRTMLLNHLGCLPKRQPNRNVLNCEVKSQRVFDRHQAILVLVQETVNARDLLFLEECSLLLMRKQLITGPVFVMLRFVMIFVGLRSERELEQLRVLGALAFHTGTFMLLAPDVDTEKALHSRNHAAYRSLHRLKTVFHSMFVLKRCLSTHDDM</sequence>
<dbReference type="Proteomes" id="UP001497444">
    <property type="component" value="Chromosome 8"/>
</dbReference>
<name>A0ABP0XJD2_9BRYO</name>
<keyword evidence="2" id="KW-1185">Reference proteome</keyword>